<name>A0A9Q0VJU9_SALPP</name>
<keyword evidence="1" id="KW-0812">Transmembrane</keyword>
<keyword evidence="3" id="KW-1185">Reference proteome</keyword>
<dbReference type="Proteomes" id="UP001151532">
    <property type="component" value="Chromosome 12"/>
</dbReference>
<evidence type="ECO:0000313" key="2">
    <source>
        <dbReference type="EMBL" id="KAJ6748868.1"/>
    </source>
</evidence>
<proteinExistence type="predicted"/>
<sequence length="33" mass="4010">MKSQIYLSLLHLIYFIFYFKLKNISVAVIKNNF</sequence>
<protein>
    <submittedName>
        <fullName evidence="2">Uncharacterized protein</fullName>
    </submittedName>
</protein>
<reference evidence="2" key="1">
    <citation type="submission" date="2022-11" db="EMBL/GenBank/DDBJ databases">
        <authorList>
            <person name="Hyden B.L."/>
            <person name="Feng K."/>
            <person name="Yates T."/>
            <person name="Jawdy S."/>
            <person name="Smart L.B."/>
            <person name="Muchero W."/>
        </authorList>
    </citation>
    <scope>NUCLEOTIDE SEQUENCE</scope>
    <source>
        <tissue evidence="2">Shoot tip</tissue>
    </source>
</reference>
<dbReference type="EMBL" id="JAPFFK010000008">
    <property type="protein sequence ID" value="KAJ6748868.1"/>
    <property type="molecule type" value="Genomic_DNA"/>
</dbReference>
<dbReference type="AlphaFoldDB" id="A0A9Q0VJU9"/>
<keyword evidence="1" id="KW-0472">Membrane</keyword>
<gene>
    <name evidence="2" type="ORF">OIU79_029869</name>
</gene>
<reference evidence="2" key="2">
    <citation type="journal article" date="2023" name="Int. J. Mol. Sci.">
        <title>De Novo Assembly and Annotation of 11 Diverse Shrub Willow (Salix) Genomes Reveals Novel Gene Organization in Sex-Linked Regions.</title>
        <authorList>
            <person name="Hyden B."/>
            <person name="Feng K."/>
            <person name="Yates T.B."/>
            <person name="Jawdy S."/>
            <person name="Cereghino C."/>
            <person name="Smart L.B."/>
            <person name="Muchero W."/>
        </authorList>
    </citation>
    <scope>NUCLEOTIDE SEQUENCE</scope>
    <source>
        <tissue evidence="2">Shoot tip</tissue>
    </source>
</reference>
<feature type="transmembrane region" description="Helical" evidence="1">
    <location>
        <begin position="6"/>
        <end position="29"/>
    </location>
</feature>
<comment type="caution">
    <text evidence="2">The sequence shown here is derived from an EMBL/GenBank/DDBJ whole genome shotgun (WGS) entry which is preliminary data.</text>
</comment>
<organism evidence="2 3">
    <name type="scientific">Salix purpurea</name>
    <name type="common">Purple osier willow</name>
    <dbReference type="NCBI Taxonomy" id="77065"/>
    <lineage>
        <taxon>Eukaryota</taxon>
        <taxon>Viridiplantae</taxon>
        <taxon>Streptophyta</taxon>
        <taxon>Embryophyta</taxon>
        <taxon>Tracheophyta</taxon>
        <taxon>Spermatophyta</taxon>
        <taxon>Magnoliopsida</taxon>
        <taxon>eudicotyledons</taxon>
        <taxon>Gunneridae</taxon>
        <taxon>Pentapetalae</taxon>
        <taxon>rosids</taxon>
        <taxon>fabids</taxon>
        <taxon>Malpighiales</taxon>
        <taxon>Salicaceae</taxon>
        <taxon>Saliceae</taxon>
        <taxon>Salix</taxon>
    </lineage>
</organism>
<evidence type="ECO:0000313" key="3">
    <source>
        <dbReference type="Proteomes" id="UP001151532"/>
    </source>
</evidence>
<evidence type="ECO:0000256" key="1">
    <source>
        <dbReference type="SAM" id="Phobius"/>
    </source>
</evidence>
<keyword evidence="1" id="KW-1133">Transmembrane helix</keyword>
<accession>A0A9Q0VJU9</accession>